<keyword evidence="2" id="KW-1185">Reference proteome</keyword>
<organism evidence="1 2">
    <name type="scientific">Micromonospora coxensis</name>
    <dbReference type="NCBI Taxonomy" id="356852"/>
    <lineage>
        <taxon>Bacteria</taxon>
        <taxon>Bacillati</taxon>
        <taxon>Actinomycetota</taxon>
        <taxon>Actinomycetes</taxon>
        <taxon>Micromonosporales</taxon>
        <taxon>Micromonosporaceae</taxon>
        <taxon>Micromonospora</taxon>
    </lineage>
</organism>
<proteinExistence type="predicted"/>
<evidence type="ECO:0000313" key="2">
    <source>
        <dbReference type="Proteomes" id="UP000198215"/>
    </source>
</evidence>
<accession>A0A1C5IZ47</accession>
<protein>
    <submittedName>
        <fullName evidence="1">Uncharacterized protein</fullName>
    </submittedName>
</protein>
<sequence length="73" mass="7956">MSAMIVAELQEWLSQQNPRSPVCVMGIADCGASVQEWGINLGTGQGPSDDVDEVIISWAHSPEAEARYETQKH</sequence>
<dbReference type="AlphaFoldDB" id="A0A1C5IZ47"/>
<gene>
    <name evidence="1" type="ORF">GA0070614_3653</name>
</gene>
<evidence type="ECO:0000313" key="1">
    <source>
        <dbReference type="EMBL" id="SCG63493.1"/>
    </source>
</evidence>
<reference evidence="2" key="1">
    <citation type="submission" date="2016-06" db="EMBL/GenBank/DDBJ databases">
        <authorList>
            <person name="Varghese N."/>
            <person name="Submissions Spin"/>
        </authorList>
    </citation>
    <scope>NUCLEOTIDE SEQUENCE [LARGE SCALE GENOMIC DNA]</scope>
    <source>
        <strain evidence="2">DSM 45161</strain>
    </source>
</reference>
<dbReference type="Proteomes" id="UP000198215">
    <property type="component" value="Chromosome I"/>
</dbReference>
<name>A0A1C5IZ47_9ACTN</name>
<dbReference type="EMBL" id="LT607753">
    <property type="protein sequence ID" value="SCG63493.1"/>
    <property type="molecule type" value="Genomic_DNA"/>
</dbReference>